<gene>
    <name evidence="2" type="ORF">JI435_043320</name>
</gene>
<dbReference type="AlphaFoldDB" id="A0A7U2I018"/>
<evidence type="ECO:0000313" key="3">
    <source>
        <dbReference type="Proteomes" id="UP000663193"/>
    </source>
</evidence>
<name>A0A7U2I018_PHANO</name>
<keyword evidence="3" id="KW-1185">Reference proteome</keyword>
<protein>
    <recommendedName>
        <fullName evidence="1">F-box domain-containing protein</fullName>
    </recommendedName>
</protein>
<evidence type="ECO:0000259" key="1">
    <source>
        <dbReference type="PROSITE" id="PS50181"/>
    </source>
</evidence>
<dbReference type="PROSITE" id="PS50181">
    <property type="entry name" value="FBOX"/>
    <property type="match status" value="1"/>
</dbReference>
<dbReference type="Proteomes" id="UP000663193">
    <property type="component" value="Chromosome 8"/>
</dbReference>
<organism evidence="2 3">
    <name type="scientific">Phaeosphaeria nodorum (strain SN15 / ATCC MYA-4574 / FGSC 10173)</name>
    <name type="common">Glume blotch fungus</name>
    <name type="synonym">Parastagonospora nodorum</name>
    <dbReference type="NCBI Taxonomy" id="321614"/>
    <lineage>
        <taxon>Eukaryota</taxon>
        <taxon>Fungi</taxon>
        <taxon>Dikarya</taxon>
        <taxon>Ascomycota</taxon>
        <taxon>Pezizomycotina</taxon>
        <taxon>Dothideomycetes</taxon>
        <taxon>Pleosporomycetidae</taxon>
        <taxon>Pleosporales</taxon>
        <taxon>Pleosporineae</taxon>
        <taxon>Phaeosphaeriaceae</taxon>
        <taxon>Parastagonospora</taxon>
    </lineage>
</organism>
<dbReference type="SUPFAM" id="SSF52047">
    <property type="entry name" value="RNI-like"/>
    <property type="match status" value="1"/>
</dbReference>
<dbReference type="VEuPathDB" id="FungiDB:JI435_043320"/>
<evidence type="ECO:0000313" key="2">
    <source>
        <dbReference type="EMBL" id="QRC98250.1"/>
    </source>
</evidence>
<dbReference type="OMA" id="GREWIPI"/>
<dbReference type="InterPro" id="IPR001810">
    <property type="entry name" value="F-box_dom"/>
</dbReference>
<dbReference type="OrthoDB" id="3668182at2759"/>
<sequence>MDIHASVLNVPNELWDLTFSYLNMNDILNLSKTHRVFQHSARRSLYKRVYIPLQRNKDAQDFGDLQLFLELALESASFRPYVHELQLEYTSGFVDNGEFPRFHRRPSIEDRKVYLREISWIKNRTVQKLVASLPSLHTVTIYIKGNPCSRQLEQAFVRLLRVALHSCPVEIRLLCAGVYAGPITELAKVPRVTSIAFDSPVPQAFRGPPVRETEIEYLTHLGLLQNTTNLDLGYNIITDAEALGKLIRNFPKISSLTLWLRDTVSPAELARTLEPVDTLRTLHVRREHACFARSSTAQGLEPADFGSFKTLRELQIGSSAMLKQLPCDMPPNATTGFIWYFDQSEREAMFKHLPPHLDNLEIMFEWPNSIFAAGASYHTQFKELPESVKDKGFGWMKRLLEMGIPKVVLREKEHGCATWGRRRHGKLTKKMKLPKTVREKCVEAGVRLEVWLLEPNRDPKMVST</sequence>
<reference evidence="3" key="1">
    <citation type="journal article" date="2021" name="BMC Genomics">
        <title>Chromosome-level genome assembly and manually-curated proteome of model necrotroph Parastagonospora nodorum Sn15 reveals a genome-wide trove of candidate effector homologs, and redundancy of virulence-related functions within an accessory chromosome.</title>
        <authorList>
            <person name="Bertazzoni S."/>
            <person name="Jones D.A.B."/>
            <person name="Phan H.T."/>
            <person name="Tan K.-C."/>
            <person name="Hane J.K."/>
        </authorList>
    </citation>
    <scope>NUCLEOTIDE SEQUENCE [LARGE SCALE GENOMIC DNA]</scope>
    <source>
        <strain evidence="3">SN15 / ATCC MYA-4574 / FGSC 10173)</strain>
    </source>
</reference>
<accession>A0A7U2I018</accession>
<dbReference type="KEGG" id="pno:SNOG_04332"/>
<proteinExistence type="predicted"/>
<feature type="domain" description="F-box" evidence="1">
    <location>
        <begin position="4"/>
        <end position="49"/>
    </location>
</feature>
<dbReference type="InterPro" id="IPR032675">
    <property type="entry name" value="LRR_dom_sf"/>
</dbReference>
<dbReference type="RefSeq" id="XP_001794750.1">
    <property type="nucleotide sequence ID" value="XM_001794698.1"/>
</dbReference>
<dbReference type="EMBL" id="CP069030">
    <property type="protein sequence ID" value="QRC98250.1"/>
    <property type="molecule type" value="Genomic_DNA"/>
</dbReference>
<dbReference type="Gene3D" id="3.80.10.10">
    <property type="entry name" value="Ribonuclease Inhibitor"/>
    <property type="match status" value="1"/>
</dbReference>